<organism evidence="1">
    <name type="scientific">Anguilla anguilla</name>
    <name type="common">European freshwater eel</name>
    <name type="synonym">Muraena anguilla</name>
    <dbReference type="NCBI Taxonomy" id="7936"/>
    <lineage>
        <taxon>Eukaryota</taxon>
        <taxon>Metazoa</taxon>
        <taxon>Chordata</taxon>
        <taxon>Craniata</taxon>
        <taxon>Vertebrata</taxon>
        <taxon>Euteleostomi</taxon>
        <taxon>Actinopterygii</taxon>
        <taxon>Neopterygii</taxon>
        <taxon>Teleostei</taxon>
        <taxon>Anguilliformes</taxon>
        <taxon>Anguillidae</taxon>
        <taxon>Anguilla</taxon>
    </lineage>
</organism>
<name>A0A0E9WIX5_ANGAN</name>
<proteinExistence type="predicted"/>
<evidence type="ECO:0000313" key="1">
    <source>
        <dbReference type="EMBL" id="JAH90344.1"/>
    </source>
</evidence>
<dbReference type="AlphaFoldDB" id="A0A0E9WIX5"/>
<accession>A0A0E9WIX5</accession>
<reference evidence="1" key="1">
    <citation type="submission" date="2014-11" db="EMBL/GenBank/DDBJ databases">
        <authorList>
            <person name="Amaro Gonzalez C."/>
        </authorList>
    </citation>
    <scope>NUCLEOTIDE SEQUENCE</scope>
</reference>
<protein>
    <submittedName>
        <fullName evidence="1">Uncharacterized protein</fullName>
    </submittedName>
</protein>
<dbReference type="EMBL" id="GBXM01018233">
    <property type="protein sequence ID" value="JAH90344.1"/>
    <property type="molecule type" value="Transcribed_RNA"/>
</dbReference>
<reference evidence="1" key="2">
    <citation type="journal article" date="2015" name="Fish Shellfish Immunol.">
        <title>Early steps in the European eel (Anguilla anguilla)-Vibrio vulnificus interaction in the gills: Role of the RtxA13 toxin.</title>
        <authorList>
            <person name="Callol A."/>
            <person name="Pajuelo D."/>
            <person name="Ebbesson L."/>
            <person name="Teles M."/>
            <person name="MacKenzie S."/>
            <person name="Amaro C."/>
        </authorList>
    </citation>
    <scope>NUCLEOTIDE SEQUENCE</scope>
</reference>
<sequence length="38" mass="4271">MCTVYTGRCACECISICVYPHMDVHACECKYVCVCMCV</sequence>